<feature type="domain" description="AAA-ATPase-like" evidence="1">
    <location>
        <begin position="7"/>
        <end position="37"/>
    </location>
</feature>
<reference evidence="2" key="2">
    <citation type="submission" date="2021-04" db="EMBL/GenBank/DDBJ databases">
        <authorList>
            <person name="Gilroy R."/>
        </authorList>
    </citation>
    <scope>NUCLEOTIDE SEQUENCE</scope>
    <source>
        <strain evidence="2">ChiSxjej3B15-1167</strain>
    </source>
</reference>
<dbReference type="EMBL" id="DXEQ01000245">
    <property type="protein sequence ID" value="HIX73000.1"/>
    <property type="molecule type" value="Genomic_DNA"/>
</dbReference>
<gene>
    <name evidence="2" type="ORF">H9849_08260</name>
</gene>
<evidence type="ECO:0000313" key="3">
    <source>
        <dbReference type="Proteomes" id="UP000886805"/>
    </source>
</evidence>
<name>A0A9D2BDZ4_9FIRM</name>
<accession>A0A9D2BDZ4</accession>
<dbReference type="Proteomes" id="UP000886805">
    <property type="component" value="Unassembled WGS sequence"/>
</dbReference>
<protein>
    <submittedName>
        <fullName evidence="2">AAA family ATPase</fullName>
    </submittedName>
</protein>
<organism evidence="2 3">
    <name type="scientific">Candidatus Anaerobutyricum stercoripullorum</name>
    <dbReference type="NCBI Taxonomy" id="2838456"/>
    <lineage>
        <taxon>Bacteria</taxon>
        <taxon>Bacillati</taxon>
        <taxon>Bacillota</taxon>
        <taxon>Clostridia</taxon>
        <taxon>Lachnospirales</taxon>
        <taxon>Lachnospiraceae</taxon>
        <taxon>Anaerobutyricum</taxon>
    </lineage>
</organism>
<comment type="caution">
    <text evidence="2">The sequence shown here is derived from an EMBL/GenBank/DDBJ whole genome shotgun (WGS) entry which is preliminary data.</text>
</comment>
<sequence length="51" mass="6039">MKWIPLPVGVENFEDLRSNGYYYVDKTLFIKELLDRKGKVDRRGNDHEADP</sequence>
<dbReference type="Pfam" id="PF09820">
    <property type="entry name" value="AAA-ATPase_like"/>
    <property type="match status" value="1"/>
</dbReference>
<dbReference type="AlphaFoldDB" id="A0A9D2BDZ4"/>
<evidence type="ECO:0000313" key="2">
    <source>
        <dbReference type="EMBL" id="HIX73000.1"/>
    </source>
</evidence>
<reference evidence="2" key="1">
    <citation type="journal article" date="2021" name="PeerJ">
        <title>Extensive microbial diversity within the chicken gut microbiome revealed by metagenomics and culture.</title>
        <authorList>
            <person name="Gilroy R."/>
            <person name="Ravi A."/>
            <person name="Getino M."/>
            <person name="Pursley I."/>
            <person name="Horton D.L."/>
            <person name="Alikhan N.F."/>
            <person name="Baker D."/>
            <person name="Gharbi K."/>
            <person name="Hall N."/>
            <person name="Watson M."/>
            <person name="Adriaenssens E.M."/>
            <person name="Foster-Nyarko E."/>
            <person name="Jarju S."/>
            <person name="Secka A."/>
            <person name="Antonio M."/>
            <person name="Oren A."/>
            <person name="Chaudhuri R.R."/>
            <person name="La Ragione R."/>
            <person name="Hildebrand F."/>
            <person name="Pallen M.J."/>
        </authorList>
    </citation>
    <scope>NUCLEOTIDE SEQUENCE</scope>
    <source>
        <strain evidence="2">ChiSxjej3B15-1167</strain>
    </source>
</reference>
<evidence type="ECO:0000259" key="1">
    <source>
        <dbReference type="Pfam" id="PF09820"/>
    </source>
</evidence>
<proteinExistence type="predicted"/>
<dbReference type="InterPro" id="IPR018631">
    <property type="entry name" value="AAA-ATPase-like_dom"/>
</dbReference>